<protein>
    <submittedName>
        <fullName evidence="1">Uncharacterized protein</fullName>
    </submittedName>
</protein>
<dbReference type="Proteomes" id="UP000215914">
    <property type="component" value="Chromosome 4"/>
</dbReference>
<proteinExistence type="predicted"/>
<evidence type="ECO:0000313" key="1">
    <source>
        <dbReference type="EMBL" id="OTG29424.1"/>
    </source>
</evidence>
<accession>A0A251V201</accession>
<gene>
    <name evidence="1" type="ORF">HannXRQ_Chr04g0122101</name>
</gene>
<dbReference type="AlphaFoldDB" id="A0A251V201"/>
<sequence length="77" mass="9191">MPIECALHHHRFVFSSTINEIIMFTAALSFPDPPPYYSAIGRLCWWRRFVLGDNVVLDERWLGFRWLQMKLAVMVRH</sequence>
<keyword evidence="2" id="KW-1185">Reference proteome</keyword>
<name>A0A251V201_HELAN</name>
<dbReference type="InParanoid" id="A0A251V201"/>
<dbReference type="EMBL" id="CM007893">
    <property type="protein sequence ID" value="OTG29424.1"/>
    <property type="molecule type" value="Genomic_DNA"/>
</dbReference>
<organism evidence="1 2">
    <name type="scientific">Helianthus annuus</name>
    <name type="common">Common sunflower</name>
    <dbReference type="NCBI Taxonomy" id="4232"/>
    <lineage>
        <taxon>Eukaryota</taxon>
        <taxon>Viridiplantae</taxon>
        <taxon>Streptophyta</taxon>
        <taxon>Embryophyta</taxon>
        <taxon>Tracheophyta</taxon>
        <taxon>Spermatophyta</taxon>
        <taxon>Magnoliopsida</taxon>
        <taxon>eudicotyledons</taxon>
        <taxon>Gunneridae</taxon>
        <taxon>Pentapetalae</taxon>
        <taxon>asterids</taxon>
        <taxon>campanulids</taxon>
        <taxon>Asterales</taxon>
        <taxon>Asteraceae</taxon>
        <taxon>Asteroideae</taxon>
        <taxon>Heliantheae alliance</taxon>
        <taxon>Heliantheae</taxon>
        <taxon>Helianthus</taxon>
    </lineage>
</organism>
<reference evidence="2" key="1">
    <citation type="journal article" date="2017" name="Nature">
        <title>The sunflower genome provides insights into oil metabolism, flowering and Asterid evolution.</title>
        <authorList>
            <person name="Badouin H."/>
            <person name="Gouzy J."/>
            <person name="Grassa C.J."/>
            <person name="Murat F."/>
            <person name="Staton S.E."/>
            <person name="Cottret L."/>
            <person name="Lelandais-Briere C."/>
            <person name="Owens G.L."/>
            <person name="Carrere S."/>
            <person name="Mayjonade B."/>
            <person name="Legrand L."/>
            <person name="Gill N."/>
            <person name="Kane N.C."/>
            <person name="Bowers J.E."/>
            <person name="Hubner S."/>
            <person name="Bellec A."/>
            <person name="Berard A."/>
            <person name="Berges H."/>
            <person name="Blanchet N."/>
            <person name="Boniface M.C."/>
            <person name="Brunel D."/>
            <person name="Catrice O."/>
            <person name="Chaidir N."/>
            <person name="Claudel C."/>
            <person name="Donnadieu C."/>
            <person name="Faraut T."/>
            <person name="Fievet G."/>
            <person name="Helmstetter N."/>
            <person name="King M."/>
            <person name="Knapp S.J."/>
            <person name="Lai Z."/>
            <person name="Le Paslier M.C."/>
            <person name="Lippi Y."/>
            <person name="Lorenzon L."/>
            <person name="Mandel J.R."/>
            <person name="Marage G."/>
            <person name="Marchand G."/>
            <person name="Marquand E."/>
            <person name="Bret-Mestries E."/>
            <person name="Morien E."/>
            <person name="Nambeesan S."/>
            <person name="Nguyen T."/>
            <person name="Pegot-Espagnet P."/>
            <person name="Pouilly N."/>
            <person name="Raftis F."/>
            <person name="Sallet E."/>
            <person name="Schiex T."/>
            <person name="Thomas J."/>
            <person name="Vandecasteele C."/>
            <person name="Vares D."/>
            <person name="Vear F."/>
            <person name="Vautrin S."/>
            <person name="Crespi M."/>
            <person name="Mangin B."/>
            <person name="Burke J.M."/>
            <person name="Salse J."/>
            <person name="Munos S."/>
            <person name="Vincourt P."/>
            <person name="Rieseberg L.H."/>
            <person name="Langlade N.B."/>
        </authorList>
    </citation>
    <scope>NUCLEOTIDE SEQUENCE [LARGE SCALE GENOMIC DNA]</scope>
    <source>
        <strain evidence="2">cv. SF193</strain>
    </source>
</reference>
<evidence type="ECO:0000313" key="2">
    <source>
        <dbReference type="Proteomes" id="UP000215914"/>
    </source>
</evidence>